<organism evidence="1 2">
    <name type="scientific">Nezara viridula</name>
    <name type="common">Southern green stink bug</name>
    <name type="synonym">Cimex viridulus</name>
    <dbReference type="NCBI Taxonomy" id="85310"/>
    <lineage>
        <taxon>Eukaryota</taxon>
        <taxon>Metazoa</taxon>
        <taxon>Ecdysozoa</taxon>
        <taxon>Arthropoda</taxon>
        <taxon>Hexapoda</taxon>
        <taxon>Insecta</taxon>
        <taxon>Pterygota</taxon>
        <taxon>Neoptera</taxon>
        <taxon>Paraneoptera</taxon>
        <taxon>Hemiptera</taxon>
        <taxon>Heteroptera</taxon>
        <taxon>Panheteroptera</taxon>
        <taxon>Pentatomomorpha</taxon>
        <taxon>Pentatomoidea</taxon>
        <taxon>Pentatomidae</taxon>
        <taxon>Pentatominae</taxon>
        <taxon>Nezara</taxon>
    </lineage>
</organism>
<protein>
    <submittedName>
        <fullName evidence="1">Uncharacterized protein</fullName>
    </submittedName>
</protein>
<evidence type="ECO:0000313" key="2">
    <source>
        <dbReference type="Proteomes" id="UP001152798"/>
    </source>
</evidence>
<sequence>MATANKLGISCNALQKVGPLLSTPRWDRAIRQGYQPNTMVHTSPPFGYLQSLSRVNEAVAAILAITHSLSILSFHFDGLISFLVKVPRLAWLLHAQESARPLGFFT</sequence>
<proteinExistence type="predicted"/>
<reference evidence="1" key="1">
    <citation type="submission" date="2022-01" db="EMBL/GenBank/DDBJ databases">
        <authorList>
            <person name="King R."/>
        </authorList>
    </citation>
    <scope>NUCLEOTIDE SEQUENCE</scope>
</reference>
<keyword evidence="2" id="KW-1185">Reference proteome</keyword>
<accession>A0A9P0H2Q8</accession>
<dbReference type="AlphaFoldDB" id="A0A9P0H2Q8"/>
<dbReference type="Proteomes" id="UP001152798">
    <property type="component" value="Chromosome 1"/>
</dbReference>
<gene>
    <name evidence="1" type="ORF">NEZAVI_LOCUS2414</name>
</gene>
<name>A0A9P0H2Q8_NEZVI</name>
<evidence type="ECO:0000313" key="1">
    <source>
        <dbReference type="EMBL" id="CAH1391380.1"/>
    </source>
</evidence>
<dbReference type="EMBL" id="OV725077">
    <property type="protein sequence ID" value="CAH1391380.1"/>
    <property type="molecule type" value="Genomic_DNA"/>
</dbReference>